<evidence type="ECO:0000313" key="2">
    <source>
        <dbReference type="Proteomes" id="UP001253848"/>
    </source>
</evidence>
<comment type="caution">
    <text evidence="1">The sequence shown here is derived from an EMBL/GenBank/DDBJ whole genome shotgun (WGS) entry which is preliminary data.</text>
</comment>
<sequence length="249" mass="28481">MKYRFFILIVLSIFISCKQSDGELDAQEVVNRAIEIAGGENYERASIKFDFRNSTYRSSRNNGEFELERLVVDSAGFKTRDVLTNNGLVRFRNDSAVKIADSLMNSVSNSVNSVHYFVQLPYGLNAPAANKELVGRDTINSQGYYEIKVTFNAEAGGSDHEDVYLYWINDNTFTVDYLAYNFEVNEGGVRFRKAINPRVINGIRFVDYENFKYPDADVKLEKLDSLYTAGELDYISKIVNRNIEVELRE</sequence>
<dbReference type="Proteomes" id="UP001253848">
    <property type="component" value="Unassembled WGS sequence"/>
</dbReference>
<evidence type="ECO:0000313" key="1">
    <source>
        <dbReference type="EMBL" id="MDT0687100.1"/>
    </source>
</evidence>
<dbReference type="EMBL" id="JAVRHN010000008">
    <property type="protein sequence ID" value="MDT0687100.1"/>
    <property type="molecule type" value="Genomic_DNA"/>
</dbReference>
<proteinExistence type="predicted"/>
<accession>A0ABU3DTS6</accession>
<name>A0ABU3DTS6_9FLAO</name>
<reference evidence="1 2" key="1">
    <citation type="submission" date="2023-09" db="EMBL/GenBank/DDBJ databases">
        <authorList>
            <person name="Rey-Velasco X."/>
        </authorList>
    </citation>
    <scope>NUCLEOTIDE SEQUENCE [LARGE SCALE GENOMIC DNA]</scope>
    <source>
        <strain evidence="1 2">F225</strain>
    </source>
</reference>
<organism evidence="1 2">
    <name type="scientific">Autumnicola psychrophila</name>
    <dbReference type="NCBI Taxonomy" id="3075592"/>
    <lineage>
        <taxon>Bacteria</taxon>
        <taxon>Pseudomonadati</taxon>
        <taxon>Bacteroidota</taxon>
        <taxon>Flavobacteriia</taxon>
        <taxon>Flavobacteriales</taxon>
        <taxon>Flavobacteriaceae</taxon>
        <taxon>Autumnicola</taxon>
    </lineage>
</organism>
<dbReference type="PROSITE" id="PS51257">
    <property type="entry name" value="PROKAR_LIPOPROTEIN"/>
    <property type="match status" value="1"/>
</dbReference>
<keyword evidence="2" id="KW-1185">Reference proteome</keyword>
<protein>
    <submittedName>
        <fullName evidence="1">DUF6503 family protein</fullName>
    </submittedName>
</protein>
<dbReference type="Pfam" id="PF20113">
    <property type="entry name" value="DUF6503"/>
    <property type="match status" value="1"/>
</dbReference>
<dbReference type="RefSeq" id="WP_311500400.1">
    <property type="nucleotide sequence ID" value="NZ_JAVRHN010000008.1"/>
</dbReference>
<gene>
    <name evidence="1" type="ORF">RM541_12060</name>
</gene>
<dbReference type="InterPro" id="IPR045444">
    <property type="entry name" value="DUF6503"/>
</dbReference>